<keyword evidence="2" id="KW-1185">Reference proteome</keyword>
<reference evidence="1 2" key="1">
    <citation type="submission" date="2020-07" db="EMBL/GenBank/DDBJ databases">
        <title>Sequencing the genomes of 1000 actinobacteria strains.</title>
        <authorList>
            <person name="Klenk H.-P."/>
        </authorList>
    </citation>
    <scope>NUCLEOTIDE SEQUENCE [LARGE SCALE GENOMIC DNA]</scope>
    <source>
        <strain evidence="1 2">DSM 45763</strain>
    </source>
</reference>
<accession>A0A852UUL3</accession>
<comment type="caution">
    <text evidence="1">The sequence shown here is derived from an EMBL/GenBank/DDBJ whole genome shotgun (WGS) entry which is preliminary data.</text>
</comment>
<dbReference type="Proteomes" id="UP000576393">
    <property type="component" value="Unassembled WGS sequence"/>
</dbReference>
<name>A0A852UUL3_9ACTN</name>
<gene>
    <name evidence="1" type="ORF">HDA43_003536</name>
</gene>
<dbReference type="AlphaFoldDB" id="A0A852UUL3"/>
<sequence>MMWHSYRARWRGTEYAASPDPRPDAVWVRLRVTEPAEGFEEVEPHCFVRPVRAEECESISFVTTVCEWRGAPFQVRDRRGDTLLLEYVGGLLPVARELELERVERGVHRRWVPGHEVTDLRENVVFLEP</sequence>
<dbReference type="EMBL" id="JACCCO010000001">
    <property type="protein sequence ID" value="NYF41377.1"/>
    <property type="molecule type" value="Genomic_DNA"/>
</dbReference>
<evidence type="ECO:0000313" key="1">
    <source>
        <dbReference type="EMBL" id="NYF41377.1"/>
    </source>
</evidence>
<evidence type="ECO:0000313" key="2">
    <source>
        <dbReference type="Proteomes" id="UP000576393"/>
    </source>
</evidence>
<organism evidence="1 2">
    <name type="scientific">Streptosporangium sandarakinum</name>
    <dbReference type="NCBI Taxonomy" id="1260955"/>
    <lineage>
        <taxon>Bacteria</taxon>
        <taxon>Bacillati</taxon>
        <taxon>Actinomycetota</taxon>
        <taxon>Actinomycetes</taxon>
        <taxon>Streptosporangiales</taxon>
        <taxon>Streptosporangiaceae</taxon>
        <taxon>Streptosporangium</taxon>
    </lineage>
</organism>
<proteinExistence type="predicted"/>
<protein>
    <submittedName>
        <fullName evidence="1">Uncharacterized protein</fullName>
    </submittedName>
</protein>